<sequence length="52" mass="5801">MRFSPTGKSRFESLSMTVQVAETIQVTIGAHYTLKKAKKENENGVSKQNLTD</sequence>
<name>A0A8E4IL74_ESCFE</name>
<gene>
    <name evidence="1" type="ORF">HVY52_10715</name>
</gene>
<organism evidence="1 2">
    <name type="scientific">Escherichia fergusonii</name>
    <dbReference type="NCBI Taxonomy" id="564"/>
    <lineage>
        <taxon>Bacteria</taxon>
        <taxon>Pseudomonadati</taxon>
        <taxon>Pseudomonadota</taxon>
        <taxon>Gammaproteobacteria</taxon>
        <taxon>Enterobacterales</taxon>
        <taxon>Enterobacteriaceae</taxon>
        <taxon>Escherichia</taxon>
    </lineage>
</organism>
<evidence type="ECO:0000313" key="1">
    <source>
        <dbReference type="EMBL" id="QLN00255.1"/>
    </source>
</evidence>
<dbReference type="Proteomes" id="UP000510927">
    <property type="component" value="Chromosome"/>
</dbReference>
<accession>A0A8E4IL74</accession>
<proteinExistence type="predicted"/>
<dbReference type="RefSeq" id="WP_181203435.1">
    <property type="nucleotide sequence ID" value="NZ_CP055675.1"/>
</dbReference>
<evidence type="ECO:0000313" key="2">
    <source>
        <dbReference type="Proteomes" id="UP000510927"/>
    </source>
</evidence>
<dbReference type="EMBL" id="CP055675">
    <property type="protein sequence ID" value="QLN00255.1"/>
    <property type="molecule type" value="Genomic_DNA"/>
</dbReference>
<reference evidence="1 2" key="1">
    <citation type="submission" date="2020-06" db="EMBL/GenBank/DDBJ databases">
        <title>REHAB project genomes.</title>
        <authorList>
            <person name="Shaw L.P."/>
        </authorList>
    </citation>
    <scope>NUCLEOTIDE SEQUENCE [LARGE SCALE GENOMIC DNA]</scope>
    <source>
        <strain evidence="1 2">RHB28-C13</strain>
    </source>
</reference>
<protein>
    <submittedName>
        <fullName evidence="1">Uncharacterized protein</fullName>
    </submittedName>
</protein>
<dbReference type="AlphaFoldDB" id="A0A8E4IL74"/>